<evidence type="ECO:0000256" key="1">
    <source>
        <dbReference type="ARBA" id="ARBA00004141"/>
    </source>
</evidence>
<dbReference type="Gene3D" id="1.20.1260.100">
    <property type="entry name" value="TspO/MBR protein"/>
    <property type="match status" value="1"/>
</dbReference>
<accession>A0A3P5X4Q0</accession>
<evidence type="ECO:0000256" key="6">
    <source>
        <dbReference type="SAM" id="Phobius"/>
    </source>
</evidence>
<keyword evidence="3 6" id="KW-0812">Transmembrane</keyword>
<keyword evidence="4 6" id="KW-1133">Transmembrane helix</keyword>
<organism evidence="7 8">
    <name type="scientific">Arthrobacter ulcerisalmonis</name>
    <dbReference type="NCBI Taxonomy" id="2483813"/>
    <lineage>
        <taxon>Bacteria</taxon>
        <taxon>Bacillati</taxon>
        <taxon>Actinomycetota</taxon>
        <taxon>Actinomycetes</taxon>
        <taxon>Micrococcales</taxon>
        <taxon>Micrococcaceae</taxon>
        <taxon>Arthrobacter</taxon>
    </lineage>
</organism>
<evidence type="ECO:0000256" key="2">
    <source>
        <dbReference type="ARBA" id="ARBA00007524"/>
    </source>
</evidence>
<dbReference type="EMBL" id="UXAU01000021">
    <property type="protein sequence ID" value="VDC25456.1"/>
    <property type="molecule type" value="Genomic_DNA"/>
</dbReference>
<dbReference type="GO" id="GO:0033013">
    <property type="term" value="P:tetrapyrrole metabolic process"/>
    <property type="evidence" value="ECO:0007669"/>
    <property type="project" value="UniProtKB-ARBA"/>
</dbReference>
<evidence type="ECO:0000313" key="8">
    <source>
        <dbReference type="Proteomes" id="UP000280861"/>
    </source>
</evidence>
<comment type="similarity">
    <text evidence="2">Belongs to the TspO/BZRP family.</text>
</comment>
<evidence type="ECO:0000256" key="4">
    <source>
        <dbReference type="ARBA" id="ARBA00022989"/>
    </source>
</evidence>
<dbReference type="InterPro" id="IPR038330">
    <property type="entry name" value="TspO/MBR-related_sf"/>
</dbReference>
<reference evidence="7 8" key="1">
    <citation type="submission" date="2018-11" db="EMBL/GenBank/DDBJ databases">
        <authorList>
            <person name="Criscuolo A."/>
        </authorList>
    </citation>
    <scope>NUCLEOTIDE SEQUENCE [LARGE SCALE GENOMIC DNA]</scope>
    <source>
        <strain evidence="7">AT11b</strain>
    </source>
</reference>
<proteinExistence type="inferred from homology"/>
<dbReference type="InterPro" id="IPR004307">
    <property type="entry name" value="TspO_MBR"/>
</dbReference>
<evidence type="ECO:0000256" key="3">
    <source>
        <dbReference type="ARBA" id="ARBA00022692"/>
    </source>
</evidence>
<evidence type="ECO:0000313" key="7">
    <source>
        <dbReference type="EMBL" id="VDC25456.1"/>
    </source>
</evidence>
<name>A0A3P5X4Q0_9MICC</name>
<feature type="transmembrane region" description="Helical" evidence="6">
    <location>
        <begin position="86"/>
        <end position="101"/>
    </location>
</feature>
<comment type="subcellular location">
    <subcellularLocation>
        <location evidence="1">Membrane</location>
        <topology evidence="1">Multi-pass membrane protein</topology>
    </subcellularLocation>
</comment>
<dbReference type="RefSeq" id="WP_124091495.1">
    <property type="nucleotide sequence ID" value="NZ_CBCRYA010000012.1"/>
</dbReference>
<dbReference type="PANTHER" id="PTHR10057">
    <property type="entry name" value="PERIPHERAL-TYPE BENZODIAZEPINE RECEPTOR"/>
    <property type="match status" value="1"/>
</dbReference>
<protein>
    <submittedName>
        <fullName evidence="7">TspO/MBR family protein</fullName>
    </submittedName>
</protein>
<dbReference type="Pfam" id="PF03073">
    <property type="entry name" value="TspO_MBR"/>
    <property type="match status" value="1"/>
</dbReference>
<dbReference type="FunFam" id="1.20.1260.100:FF:000001">
    <property type="entry name" value="translocator protein 2"/>
    <property type="match status" value="1"/>
</dbReference>
<keyword evidence="5 6" id="KW-0472">Membrane</keyword>
<dbReference type="CDD" id="cd15904">
    <property type="entry name" value="TSPO_MBR"/>
    <property type="match status" value="1"/>
</dbReference>
<keyword evidence="8" id="KW-1185">Reference proteome</keyword>
<feature type="transmembrane region" description="Helical" evidence="6">
    <location>
        <begin position="43"/>
        <end position="65"/>
    </location>
</feature>
<dbReference type="Proteomes" id="UP000280861">
    <property type="component" value="Unassembled WGS sequence"/>
</dbReference>
<gene>
    <name evidence="7" type="ORF">PSET11_01541</name>
</gene>
<feature type="transmembrane region" description="Helical" evidence="6">
    <location>
        <begin position="137"/>
        <end position="156"/>
    </location>
</feature>
<dbReference type="PIRSF" id="PIRSF005859">
    <property type="entry name" value="PBR"/>
    <property type="match status" value="1"/>
</dbReference>
<dbReference type="AlphaFoldDB" id="A0A3P5X4Q0"/>
<dbReference type="OrthoDB" id="9795496at2"/>
<dbReference type="PANTHER" id="PTHR10057:SF0">
    <property type="entry name" value="TRANSLOCATOR PROTEIN"/>
    <property type="match status" value="1"/>
</dbReference>
<sequence length="162" mass="16967">MFKTLLGTSAATAATAAIGAVASSDTKSLWYRTLRKPVIQPPAIAFPVVWTALYATIAGSSAVVLHRAKEDNDDGAERAARFRTKLALNLVLNASWSWVFFKAHKLAPAVAVAGALAISSADLAAEAAKTSRGAGAALVPYAAWCTFATILSAAILRKNPRR</sequence>
<evidence type="ECO:0000256" key="5">
    <source>
        <dbReference type="ARBA" id="ARBA00023136"/>
    </source>
</evidence>
<dbReference type="GO" id="GO:0016020">
    <property type="term" value="C:membrane"/>
    <property type="evidence" value="ECO:0007669"/>
    <property type="project" value="UniProtKB-SubCell"/>
</dbReference>